<evidence type="ECO:0000256" key="1">
    <source>
        <dbReference type="ARBA" id="ARBA00022729"/>
    </source>
</evidence>
<evidence type="ECO:0000313" key="5">
    <source>
        <dbReference type="Proteomes" id="UP000478546"/>
    </source>
</evidence>
<feature type="signal peptide" evidence="2">
    <location>
        <begin position="1"/>
        <end position="19"/>
    </location>
</feature>
<dbReference type="AlphaFoldDB" id="A0A6B2H2L2"/>
<evidence type="ECO:0000259" key="3">
    <source>
        <dbReference type="Pfam" id="PF13505"/>
    </source>
</evidence>
<feature type="domain" description="Outer membrane protein beta-barrel" evidence="3">
    <location>
        <begin position="4"/>
        <end position="181"/>
    </location>
</feature>
<sequence>MKKLLLLVFAFATTMAAQAQVGFGLRVGANYSDFRGDNAPENTDRIFGAHAGLTANIPVSADNFFSVQPEALFSMKGAKGTDDLRLYYVDIPVLARVNTGLLYFEAGPQLSVNVGDNVDNDAIIQPDYRRTGLGYVAGLGIGTPLGVSVGVRYNSDISKLFDEGDAEVYNDVFMLTLGYAFGSR</sequence>
<evidence type="ECO:0000313" key="4">
    <source>
        <dbReference type="EMBL" id="NDK57539.1"/>
    </source>
</evidence>
<evidence type="ECO:0000256" key="2">
    <source>
        <dbReference type="SAM" id="SignalP"/>
    </source>
</evidence>
<feature type="chain" id="PRO_5025476531" evidence="2">
    <location>
        <begin position="20"/>
        <end position="184"/>
    </location>
</feature>
<gene>
    <name evidence="4" type="ORF">GWO68_16565</name>
</gene>
<dbReference type="InterPro" id="IPR027385">
    <property type="entry name" value="Beta-barrel_OMP"/>
</dbReference>
<reference evidence="4 5" key="1">
    <citation type="submission" date="2020-01" db="EMBL/GenBank/DDBJ databases">
        <authorList>
            <person name="Kim M.K."/>
        </authorList>
    </citation>
    <scope>NUCLEOTIDE SEQUENCE [LARGE SCALE GENOMIC DNA]</scope>
    <source>
        <strain evidence="4 5">BT213</strain>
    </source>
</reference>
<keyword evidence="1 2" id="KW-0732">Signal</keyword>
<dbReference type="RefSeq" id="WP_162347598.1">
    <property type="nucleotide sequence ID" value="NZ_JAAEAA010000029.1"/>
</dbReference>
<dbReference type="Proteomes" id="UP000478546">
    <property type="component" value="Unassembled WGS sequence"/>
</dbReference>
<keyword evidence="5" id="KW-1185">Reference proteome</keyword>
<protein>
    <submittedName>
        <fullName evidence="4">PorT family protein</fullName>
    </submittedName>
</protein>
<dbReference type="EMBL" id="JAAEAA010000029">
    <property type="protein sequence ID" value="NDK57539.1"/>
    <property type="molecule type" value="Genomic_DNA"/>
</dbReference>
<dbReference type="InterPro" id="IPR011250">
    <property type="entry name" value="OMP/PagP_B-barrel"/>
</dbReference>
<organism evidence="4 5">
    <name type="scientific">Pontibacter fetidus</name>
    <dbReference type="NCBI Taxonomy" id="2700082"/>
    <lineage>
        <taxon>Bacteria</taxon>
        <taxon>Pseudomonadati</taxon>
        <taxon>Bacteroidota</taxon>
        <taxon>Cytophagia</taxon>
        <taxon>Cytophagales</taxon>
        <taxon>Hymenobacteraceae</taxon>
        <taxon>Pontibacter</taxon>
    </lineage>
</organism>
<name>A0A6B2H2L2_9BACT</name>
<dbReference type="Pfam" id="PF13505">
    <property type="entry name" value="OMP_b-brl"/>
    <property type="match status" value="1"/>
</dbReference>
<proteinExistence type="predicted"/>
<accession>A0A6B2H2L2</accession>
<comment type="caution">
    <text evidence="4">The sequence shown here is derived from an EMBL/GenBank/DDBJ whole genome shotgun (WGS) entry which is preliminary data.</text>
</comment>
<dbReference type="SUPFAM" id="SSF56925">
    <property type="entry name" value="OMPA-like"/>
    <property type="match status" value="1"/>
</dbReference>